<dbReference type="AlphaFoldDB" id="A0A645D6A1"/>
<dbReference type="NCBIfam" id="TIGR00486">
    <property type="entry name" value="YbgI_SA1388"/>
    <property type="match status" value="1"/>
</dbReference>
<evidence type="ECO:0000313" key="3">
    <source>
        <dbReference type="EMBL" id="MPM84729.1"/>
    </source>
</evidence>
<dbReference type="Pfam" id="PF01784">
    <property type="entry name" value="DUF34_NIF3"/>
    <property type="match status" value="1"/>
</dbReference>
<reference evidence="3" key="1">
    <citation type="submission" date="2019-08" db="EMBL/GenBank/DDBJ databases">
        <authorList>
            <person name="Kucharzyk K."/>
            <person name="Murdoch R.W."/>
            <person name="Higgins S."/>
            <person name="Loffler F."/>
        </authorList>
    </citation>
    <scope>NUCLEOTIDE SEQUENCE</scope>
</reference>
<dbReference type="Gene3D" id="3.40.1390.30">
    <property type="entry name" value="NIF3 (NGG1p interacting factor 3)-like"/>
    <property type="match status" value="2"/>
</dbReference>
<comment type="caution">
    <text evidence="3">The sequence shown here is derived from an EMBL/GenBank/DDBJ whole genome shotgun (WGS) entry which is preliminary data.</text>
</comment>
<keyword evidence="3" id="KW-0378">Hydrolase</keyword>
<dbReference type="EMBL" id="VSSQ01033204">
    <property type="protein sequence ID" value="MPM84729.1"/>
    <property type="molecule type" value="Genomic_DNA"/>
</dbReference>
<accession>A0A645D6A1</accession>
<comment type="similarity">
    <text evidence="1">Belongs to the GTP cyclohydrolase I type 2/NIF3 family.</text>
</comment>
<dbReference type="GO" id="GO:0046872">
    <property type="term" value="F:metal ion binding"/>
    <property type="evidence" value="ECO:0007669"/>
    <property type="project" value="UniProtKB-KW"/>
</dbReference>
<dbReference type="PANTHER" id="PTHR13799">
    <property type="entry name" value="NGG1 INTERACTING FACTOR 3"/>
    <property type="match status" value="1"/>
</dbReference>
<protein>
    <submittedName>
        <fullName evidence="3">GTP cyclohydrolase 1 type 2</fullName>
    </submittedName>
</protein>
<name>A0A645D6A1_9ZZZZ</name>
<dbReference type="InterPro" id="IPR036069">
    <property type="entry name" value="DUF34/NIF3_sf"/>
</dbReference>
<dbReference type="GO" id="GO:0016787">
    <property type="term" value="F:hydrolase activity"/>
    <property type="evidence" value="ECO:0007669"/>
    <property type="project" value="UniProtKB-KW"/>
</dbReference>
<evidence type="ECO:0000256" key="2">
    <source>
        <dbReference type="ARBA" id="ARBA00022723"/>
    </source>
</evidence>
<dbReference type="GO" id="GO:0005737">
    <property type="term" value="C:cytoplasm"/>
    <property type="evidence" value="ECO:0007669"/>
    <property type="project" value="TreeGrafter"/>
</dbReference>
<dbReference type="FunFam" id="3.40.1390.30:FF:000001">
    <property type="entry name" value="GTP cyclohydrolase 1 type 2"/>
    <property type="match status" value="1"/>
</dbReference>
<organism evidence="3">
    <name type="scientific">bioreactor metagenome</name>
    <dbReference type="NCBI Taxonomy" id="1076179"/>
    <lineage>
        <taxon>unclassified sequences</taxon>
        <taxon>metagenomes</taxon>
        <taxon>ecological metagenomes</taxon>
    </lineage>
</organism>
<sequence>MIITHHPLIFRGVKKISPETNTGRMLIRAIKEDIVMYSLHTNMDKVISGVSGKMAQKLGLEDLSFLRPDPSGETGTGLVGNLPKPISYSELVAKVKSAFNVQSIKSSFPPVDNVTRIALCGGSGASFAEDAFNSGAQVYITGDITYHLFFTEKGFSIMDIGHYESEVGVLEVIKDNLLKKMPTFVVRIAAKNNNPIHYF</sequence>
<gene>
    <name evidence="3" type="ORF">SDC9_131805</name>
</gene>
<proteinExistence type="inferred from homology"/>
<evidence type="ECO:0000256" key="1">
    <source>
        <dbReference type="ARBA" id="ARBA00006964"/>
    </source>
</evidence>
<dbReference type="SUPFAM" id="SSF102705">
    <property type="entry name" value="NIF3 (NGG1p interacting factor 3)-like"/>
    <property type="match status" value="1"/>
</dbReference>
<dbReference type="InterPro" id="IPR002678">
    <property type="entry name" value="DUF34/NIF3"/>
</dbReference>
<dbReference type="PANTHER" id="PTHR13799:SF14">
    <property type="entry name" value="GTP CYCLOHYDROLASE 1 TYPE 2 HOMOLOG"/>
    <property type="match status" value="1"/>
</dbReference>
<keyword evidence="2" id="KW-0479">Metal-binding</keyword>